<evidence type="ECO:0000256" key="4">
    <source>
        <dbReference type="ARBA" id="ARBA00023002"/>
    </source>
</evidence>
<dbReference type="PANTHER" id="PTHR13789:SF318">
    <property type="entry name" value="GERANYLGERANYL DIPHOSPHATE REDUCTASE"/>
    <property type="match status" value="1"/>
</dbReference>
<organism evidence="7 8">
    <name type="scientific">Methylocapsa palsarum</name>
    <dbReference type="NCBI Taxonomy" id="1612308"/>
    <lineage>
        <taxon>Bacteria</taxon>
        <taxon>Pseudomonadati</taxon>
        <taxon>Pseudomonadota</taxon>
        <taxon>Alphaproteobacteria</taxon>
        <taxon>Hyphomicrobiales</taxon>
        <taxon>Beijerinckiaceae</taxon>
        <taxon>Methylocapsa</taxon>
    </lineage>
</organism>
<dbReference type="AlphaFoldDB" id="A0A1I3WSX1"/>
<dbReference type="EMBL" id="FOSN01000002">
    <property type="protein sequence ID" value="SFK10440.1"/>
    <property type="molecule type" value="Genomic_DNA"/>
</dbReference>
<evidence type="ECO:0000256" key="2">
    <source>
        <dbReference type="ARBA" id="ARBA00022630"/>
    </source>
</evidence>
<dbReference type="PRINTS" id="PR00420">
    <property type="entry name" value="RNGMNOXGNASE"/>
</dbReference>
<comment type="cofactor">
    <cofactor evidence="1">
        <name>FAD</name>
        <dbReference type="ChEBI" id="CHEBI:57692"/>
    </cofactor>
</comment>
<evidence type="ECO:0000313" key="8">
    <source>
        <dbReference type="Proteomes" id="UP000198755"/>
    </source>
</evidence>
<evidence type="ECO:0000256" key="3">
    <source>
        <dbReference type="ARBA" id="ARBA00022827"/>
    </source>
</evidence>
<keyword evidence="3" id="KW-0274">FAD</keyword>
<dbReference type="STRING" id="1612308.SAMN05444581_102110"/>
<evidence type="ECO:0000259" key="6">
    <source>
        <dbReference type="Pfam" id="PF01494"/>
    </source>
</evidence>
<evidence type="ECO:0000256" key="1">
    <source>
        <dbReference type="ARBA" id="ARBA00001974"/>
    </source>
</evidence>
<dbReference type="GO" id="GO:0004497">
    <property type="term" value="F:monooxygenase activity"/>
    <property type="evidence" value="ECO:0007669"/>
    <property type="project" value="UniProtKB-KW"/>
</dbReference>
<keyword evidence="4" id="KW-0560">Oxidoreductase</keyword>
<reference evidence="7 8" key="1">
    <citation type="submission" date="2016-10" db="EMBL/GenBank/DDBJ databases">
        <authorList>
            <person name="de Groot N.N."/>
        </authorList>
    </citation>
    <scope>NUCLEOTIDE SEQUENCE [LARGE SCALE GENOMIC DNA]</scope>
    <source>
        <strain evidence="7 8">NE2</strain>
    </source>
</reference>
<dbReference type="Gene3D" id="3.50.50.60">
    <property type="entry name" value="FAD/NAD(P)-binding domain"/>
    <property type="match status" value="1"/>
</dbReference>
<evidence type="ECO:0000256" key="5">
    <source>
        <dbReference type="ARBA" id="ARBA00023033"/>
    </source>
</evidence>
<dbReference type="OrthoDB" id="4230779at2"/>
<name>A0A1I3WSX1_9HYPH</name>
<dbReference type="Pfam" id="PF01494">
    <property type="entry name" value="FAD_binding_3"/>
    <property type="match status" value="1"/>
</dbReference>
<gene>
    <name evidence="7" type="ORF">SAMN05444581_102110</name>
</gene>
<protein>
    <submittedName>
        <fullName evidence="7">Salicylate hydroxylase</fullName>
    </submittedName>
</protein>
<dbReference type="InterPro" id="IPR050493">
    <property type="entry name" value="FAD-dep_Monooxygenase_BioMet"/>
</dbReference>
<dbReference type="InterPro" id="IPR036188">
    <property type="entry name" value="FAD/NAD-bd_sf"/>
</dbReference>
<dbReference type="GO" id="GO:0071949">
    <property type="term" value="F:FAD binding"/>
    <property type="evidence" value="ECO:0007669"/>
    <property type="project" value="InterPro"/>
</dbReference>
<dbReference type="RefSeq" id="WP_091677956.1">
    <property type="nucleotide sequence ID" value="NZ_FOSN01000002.1"/>
</dbReference>
<keyword evidence="2" id="KW-0285">Flavoprotein</keyword>
<dbReference type="SUPFAM" id="SSF54373">
    <property type="entry name" value="FAD-linked reductases, C-terminal domain"/>
    <property type="match status" value="1"/>
</dbReference>
<evidence type="ECO:0000313" key="7">
    <source>
        <dbReference type="EMBL" id="SFK10440.1"/>
    </source>
</evidence>
<dbReference type="PANTHER" id="PTHR13789">
    <property type="entry name" value="MONOOXYGENASE"/>
    <property type="match status" value="1"/>
</dbReference>
<proteinExistence type="predicted"/>
<dbReference type="Proteomes" id="UP000198755">
    <property type="component" value="Unassembled WGS sequence"/>
</dbReference>
<dbReference type="SUPFAM" id="SSF51905">
    <property type="entry name" value="FAD/NAD(P)-binding domain"/>
    <property type="match status" value="1"/>
</dbReference>
<sequence length="395" mass="41842">MTSSQALIAGAGIGGLCAALGLAKAGWKVRVFEQAEILQEAGAGLQLSPNASVILKRFGVLDDLLPASLSPEAIRIRRAGDGAALAVIPLKDAEARWGAPYLVVHRGDLHRALVERARAETAIDLCTGCRVTGFAPADGFVEISIQQGANRSAAAGDVFIGADGSRSRIRDQMLGREGALRPSRRTAWRSLVAAGDAPASLLRPETGLWLGRKAHLVHYPLRGGSVVNVVAIVEEDSGAQAAAMGWSTPGDAAFLEARFSDWEQSARALLHAAPGWRKWPLFDRDPIPTWIQGRAALLGDAAHPMLPFLAQGAAQAIEDAGALVEALSAGAGVERALLAYQTARRARAGRVQLASRRQGELYHLSGPAALARDLAFRAIGGRRLLAHQDWLYAVR</sequence>
<dbReference type="InterPro" id="IPR002938">
    <property type="entry name" value="FAD-bd"/>
</dbReference>
<keyword evidence="5" id="KW-0503">Monooxygenase</keyword>
<keyword evidence="8" id="KW-1185">Reference proteome</keyword>
<feature type="domain" description="FAD-binding" evidence="6">
    <location>
        <begin position="5"/>
        <end position="351"/>
    </location>
</feature>
<accession>A0A1I3WSX1</accession>